<dbReference type="OrthoDB" id="6434514at2759"/>
<keyword evidence="6" id="KW-1133">Transmembrane helix</keyword>
<accession>A0A4Y2GCG4</accession>
<keyword evidence="4 12" id="KW-0894">Sodium channel</keyword>
<evidence type="ECO:0000256" key="7">
    <source>
        <dbReference type="ARBA" id="ARBA00023053"/>
    </source>
</evidence>
<comment type="caution">
    <text evidence="13">The sequence shown here is derived from an EMBL/GenBank/DDBJ whole genome shotgun (WGS) entry which is preliminary data.</text>
</comment>
<keyword evidence="3 12" id="KW-0813">Transport</keyword>
<dbReference type="GO" id="GO:0005272">
    <property type="term" value="F:sodium channel activity"/>
    <property type="evidence" value="ECO:0007669"/>
    <property type="project" value="UniProtKB-KW"/>
</dbReference>
<evidence type="ECO:0000256" key="5">
    <source>
        <dbReference type="ARBA" id="ARBA00022692"/>
    </source>
</evidence>
<dbReference type="Proteomes" id="UP000499080">
    <property type="component" value="Unassembled WGS sequence"/>
</dbReference>
<dbReference type="EMBL" id="BGPR01001292">
    <property type="protein sequence ID" value="GBM50298.1"/>
    <property type="molecule type" value="Genomic_DNA"/>
</dbReference>
<evidence type="ECO:0000256" key="12">
    <source>
        <dbReference type="RuleBase" id="RU000679"/>
    </source>
</evidence>
<dbReference type="AlphaFoldDB" id="A0A4Y2GCG4"/>
<name>A0A4Y2GCG4_ARAVE</name>
<comment type="subcellular location">
    <subcellularLocation>
        <location evidence="1">Membrane</location>
        <topology evidence="1">Multi-pass membrane protein</topology>
    </subcellularLocation>
</comment>
<keyword evidence="10 12" id="KW-0739">Sodium transport</keyword>
<keyword evidence="11 12" id="KW-0407">Ion channel</keyword>
<evidence type="ECO:0000313" key="14">
    <source>
        <dbReference type="Proteomes" id="UP000499080"/>
    </source>
</evidence>
<evidence type="ECO:0000256" key="10">
    <source>
        <dbReference type="ARBA" id="ARBA00023201"/>
    </source>
</evidence>
<keyword evidence="9" id="KW-0472">Membrane</keyword>
<evidence type="ECO:0000256" key="6">
    <source>
        <dbReference type="ARBA" id="ARBA00022989"/>
    </source>
</evidence>
<evidence type="ECO:0000256" key="1">
    <source>
        <dbReference type="ARBA" id="ARBA00004141"/>
    </source>
</evidence>
<evidence type="ECO:0000313" key="13">
    <source>
        <dbReference type="EMBL" id="GBM50298.1"/>
    </source>
</evidence>
<reference evidence="13 14" key="1">
    <citation type="journal article" date="2019" name="Sci. Rep.">
        <title>Orb-weaving spider Araneus ventricosus genome elucidates the spidroin gene catalogue.</title>
        <authorList>
            <person name="Kono N."/>
            <person name="Nakamura H."/>
            <person name="Ohtoshi R."/>
            <person name="Moran D.A.P."/>
            <person name="Shinohara A."/>
            <person name="Yoshida Y."/>
            <person name="Fujiwara M."/>
            <person name="Mori M."/>
            <person name="Tomita M."/>
            <person name="Arakawa K."/>
        </authorList>
    </citation>
    <scope>NUCLEOTIDE SEQUENCE [LARGE SCALE GENOMIC DNA]</scope>
</reference>
<keyword evidence="14" id="KW-1185">Reference proteome</keyword>
<organism evidence="13 14">
    <name type="scientific">Araneus ventricosus</name>
    <name type="common">Orbweaver spider</name>
    <name type="synonym">Epeira ventricosa</name>
    <dbReference type="NCBI Taxonomy" id="182803"/>
    <lineage>
        <taxon>Eukaryota</taxon>
        <taxon>Metazoa</taxon>
        <taxon>Ecdysozoa</taxon>
        <taxon>Arthropoda</taxon>
        <taxon>Chelicerata</taxon>
        <taxon>Arachnida</taxon>
        <taxon>Araneae</taxon>
        <taxon>Araneomorphae</taxon>
        <taxon>Entelegynae</taxon>
        <taxon>Araneoidea</taxon>
        <taxon>Araneidae</taxon>
        <taxon>Araneus</taxon>
    </lineage>
</organism>
<sequence length="191" mass="21940">MSPLPHRKGGKDFGGSYSETRTFVSPKDFIYKCYSRNLHWYQSGSEPDTLEIPFNTEFIFGLLQLELYRIELFGMPGDPQVFLSVHSPFVSIHPIIDGHAIRSGYTYRIRVQLEKEEHLLPPPYQTNCRDNGPSKDAKNFTNPNSFQMCLEMCDSEYRKAILGCDTGMIMASSPTEFCQPRKYMDTLSLML</sequence>
<dbReference type="GO" id="GO:0016020">
    <property type="term" value="C:membrane"/>
    <property type="evidence" value="ECO:0007669"/>
    <property type="project" value="UniProtKB-SubCell"/>
</dbReference>
<protein>
    <submittedName>
        <fullName evidence="13">Uncharacterized protein</fullName>
    </submittedName>
</protein>
<evidence type="ECO:0000256" key="4">
    <source>
        <dbReference type="ARBA" id="ARBA00022461"/>
    </source>
</evidence>
<dbReference type="Pfam" id="PF00858">
    <property type="entry name" value="ASC"/>
    <property type="match status" value="1"/>
</dbReference>
<evidence type="ECO:0000256" key="8">
    <source>
        <dbReference type="ARBA" id="ARBA00023065"/>
    </source>
</evidence>
<keyword evidence="7" id="KW-0915">Sodium</keyword>
<comment type="similarity">
    <text evidence="2 12">Belongs to the amiloride-sensitive sodium channel (TC 1.A.6) family.</text>
</comment>
<evidence type="ECO:0000256" key="11">
    <source>
        <dbReference type="ARBA" id="ARBA00023303"/>
    </source>
</evidence>
<dbReference type="InterPro" id="IPR001873">
    <property type="entry name" value="ENaC"/>
</dbReference>
<gene>
    <name evidence="13" type="ORF">AVEN_219068_1</name>
</gene>
<evidence type="ECO:0000256" key="2">
    <source>
        <dbReference type="ARBA" id="ARBA00007193"/>
    </source>
</evidence>
<evidence type="ECO:0000256" key="3">
    <source>
        <dbReference type="ARBA" id="ARBA00022448"/>
    </source>
</evidence>
<keyword evidence="5 12" id="KW-0812">Transmembrane</keyword>
<evidence type="ECO:0000256" key="9">
    <source>
        <dbReference type="ARBA" id="ARBA00023136"/>
    </source>
</evidence>
<keyword evidence="8 12" id="KW-0406">Ion transport</keyword>
<proteinExistence type="inferred from homology"/>